<dbReference type="SUPFAM" id="SSF47473">
    <property type="entry name" value="EF-hand"/>
    <property type="match status" value="1"/>
</dbReference>
<feature type="region of interest" description="Disordered" evidence="18">
    <location>
        <begin position="1058"/>
        <end position="1081"/>
    </location>
</feature>
<dbReference type="InterPro" id="IPR035892">
    <property type="entry name" value="C2_domain_sf"/>
</dbReference>
<dbReference type="InterPro" id="IPR000008">
    <property type="entry name" value="C2_dom"/>
</dbReference>
<evidence type="ECO:0000256" key="12">
    <source>
        <dbReference type="ARBA" id="ARBA00023726"/>
    </source>
</evidence>
<dbReference type="Gene3D" id="3.20.20.190">
    <property type="entry name" value="Phosphatidylinositol (PI) phosphodiesterase"/>
    <property type="match status" value="1"/>
</dbReference>
<keyword evidence="9" id="KW-0472">Membrane</keyword>
<dbReference type="FunFam" id="2.30.29.240:FF:000001">
    <property type="entry name" value="1-phosphatidylinositol 4,5-bisphosphate phosphodiesterase"/>
    <property type="match status" value="1"/>
</dbReference>
<dbReference type="SUPFAM" id="SSF50729">
    <property type="entry name" value="PH domain-like"/>
    <property type="match status" value="1"/>
</dbReference>
<evidence type="ECO:0000256" key="16">
    <source>
        <dbReference type="PIRSR" id="PIRSR000956-2"/>
    </source>
</evidence>
<dbReference type="SUPFAM" id="SSF51695">
    <property type="entry name" value="PLC-like phosphodiesterases"/>
    <property type="match status" value="1"/>
</dbReference>
<dbReference type="Gene3D" id="1.10.238.10">
    <property type="entry name" value="EF-hand"/>
    <property type="match status" value="1"/>
</dbReference>
<evidence type="ECO:0000256" key="6">
    <source>
        <dbReference type="ARBA" id="ARBA00022963"/>
    </source>
</evidence>
<dbReference type="GO" id="GO:0098688">
    <property type="term" value="C:parallel fiber to Purkinje cell synapse"/>
    <property type="evidence" value="ECO:0007669"/>
    <property type="project" value="Ensembl"/>
</dbReference>
<dbReference type="GO" id="GO:0050804">
    <property type="term" value="P:modulation of chemical synaptic transmission"/>
    <property type="evidence" value="ECO:0007669"/>
    <property type="project" value="Ensembl"/>
</dbReference>
<dbReference type="CDD" id="cd16211">
    <property type="entry name" value="EFh_PI-PLCbeta4"/>
    <property type="match status" value="1"/>
</dbReference>
<dbReference type="PROSITE" id="PS50004">
    <property type="entry name" value="C2"/>
    <property type="match status" value="1"/>
</dbReference>
<name>A0A8C4WLZ0_9SAUR</name>
<feature type="binding site" evidence="16">
    <location>
        <position position="409"/>
    </location>
    <ligand>
        <name>Ca(2+)</name>
        <dbReference type="ChEBI" id="CHEBI:29108"/>
    </ligand>
</feature>
<keyword evidence="3" id="KW-0597">Phosphoprotein</keyword>
<dbReference type="Pfam" id="PF22631">
    <property type="entry name" value="PLCB1-4-like_EFh"/>
    <property type="match status" value="1"/>
</dbReference>
<dbReference type="GO" id="GO:0014069">
    <property type="term" value="C:postsynaptic density"/>
    <property type="evidence" value="ECO:0007669"/>
    <property type="project" value="Ensembl"/>
</dbReference>
<evidence type="ECO:0000256" key="8">
    <source>
        <dbReference type="ARBA" id="ARBA00023098"/>
    </source>
</evidence>
<dbReference type="OrthoDB" id="269822at2759"/>
<gene>
    <name evidence="21" type="primary">PLCB4</name>
</gene>
<evidence type="ECO:0000313" key="21">
    <source>
        <dbReference type="Ensembl" id="ENSGEVP00005017840.1"/>
    </source>
</evidence>
<feature type="region of interest" description="Disordered" evidence="18">
    <location>
        <begin position="829"/>
        <end position="875"/>
    </location>
</feature>
<organism evidence="21 22">
    <name type="scientific">Gopherus evgoodei</name>
    <name type="common">Goodes thornscrub tortoise</name>
    <dbReference type="NCBI Taxonomy" id="1825980"/>
    <lineage>
        <taxon>Eukaryota</taxon>
        <taxon>Metazoa</taxon>
        <taxon>Chordata</taxon>
        <taxon>Craniata</taxon>
        <taxon>Vertebrata</taxon>
        <taxon>Euteleostomi</taxon>
        <taxon>Archelosauria</taxon>
        <taxon>Testudinata</taxon>
        <taxon>Testudines</taxon>
        <taxon>Cryptodira</taxon>
        <taxon>Durocryptodira</taxon>
        <taxon>Testudinoidea</taxon>
        <taxon>Testudinidae</taxon>
        <taxon>Gopherus</taxon>
    </lineage>
</organism>
<comment type="cofactor">
    <cofactor evidence="16">
        <name>Ca(2+)</name>
        <dbReference type="ChEBI" id="CHEBI:29108"/>
    </cofactor>
    <text evidence="16">Binds 1 Ca(2+) ion per subunit.</text>
</comment>
<feature type="binding site" evidence="16">
    <location>
        <position position="358"/>
    </location>
    <ligand>
        <name>Ca(2+)</name>
        <dbReference type="ChEBI" id="CHEBI:29108"/>
    </ligand>
</feature>
<evidence type="ECO:0000256" key="18">
    <source>
        <dbReference type="SAM" id="MobiDB-lite"/>
    </source>
</evidence>
<evidence type="ECO:0000256" key="10">
    <source>
        <dbReference type="ARBA" id="ARBA00023224"/>
    </source>
</evidence>
<dbReference type="GO" id="GO:0005790">
    <property type="term" value="C:smooth endoplasmic reticulum"/>
    <property type="evidence" value="ECO:0007669"/>
    <property type="project" value="Ensembl"/>
</dbReference>
<dbReference type="PIRSF" id="PIRSF000956">
    <property type="entry name" value="PLC-beta"/>
    <property type="match status" value="1"/>
</dbReference>
<dbReference type="InterPro" id="IPR001711">
    <property type="entry name" value="PLipase_C_Pinositol-sp_Y"/>
</dbReference>
<protein>
    <recommendedName>
        <fullName evidence="14">1-phosphatidylinositol 4,5-bisphosphate phosphodiesterase</fullName>
        <ecNumber evidence="14">3.1.4.11</ecNumber>
    </recommendedName>
</protein>
<feature type="domain" description="C2" evidence="19">
    <location>
        <begin position="657"/>
        <end position="783"/>
    </location>
</feature>
<keyword evidence="10 14" id="KW-0807">Transducer</keyword>
<dbReference type="PROSITE" id="PS50007">
    <property type="entry name" value="PIPLC_X_DOMAIN"/>
    <property type="match status" value="1"/>
</dbReference>
<dbReference type="InterPro" id="IPR037862">
    <property type="entry name" value="PLC-beta_PH"/>
</dbReference>
<dbReference type="PANTHER" id="PTHR10336:SF36">
    <property type="entry name" value="1-PHOSPHATIDYLINOSITOL 4,5-BISPHOSPHATE PHOSPHODIESTERASE BETA-4"/>
    <property type="match status" value="1"/>
</dbReference>
<dbReference type="InterPro" id="IPR042531">
    <property type="entry name" value="PLC-beta_C_sf"/>
</dbReference>
<accession>A0A8C4WLZ0</accession>
<feature type="binding site" evidence="16">
    <location>
        <position position="360"/>
    </location>
    <ligand>
        <name>Ca(2+)</name>
        <dbReference type="ChEBI" id="CHEBI:29108"/>
    </ligand>
</feature>
<feature type="domain" description="PI-PLC Y-box" evidence="20">
    <location>
        <begin position="565"/>
        <end position="675"/>
    </location>
</feature>
<comment type="catalytic activity">
    <reaction evidence="12">
        <text>a 1,2-diacyl-sn-glycero-3-phospho-(1D-myo-inositol) + H2O = 1D-myo-inositol 1-phosphate + a 1,2-diacyl-sn-glycerol + H(+)</text>
        <dbReference type="Rhea" id="RHEA:43484"/>
        <dbReference type="ChEBI" id="CHEBI:15377"/>
        <dbReference type="ChEBI" id="CHEBI:15378"/>
        <dbReference type="ChEBI" id="CHEBI:17815"/>
        <dbReference type="ChEBI" id="CHEBI:57880"/>
        <dbReference type="ChEBI" id="CHEBI:58433"/>
    </reaction>
    <physiologicalReaction direction="left-to-right" evidence="12">
        <dbReference type="Rhea" id="RHEA:43485"/>
    </physiologicalReaction>
</comment>
<evidence type="ECO:0000256" key="5">
    <source>
        <dbReference type="ARBA" id="ARBA00022837"/>
    </source>
</evidence>
<dbReference type="Ensembl" id="ENSGEVT00005018745.1">
    <property type="protein sequence ID" value="ENSGEVP00005017840.1"/>
    <property type="gene ID" value="ENSGEVG00005012408.1"/>
</dbReference>
<dbReference type="Pfam" id="PF00168">
    <property type="entry name" value="C2"/>
    <property type="match status" value="1"/>
</dbReference>
<evidence type="ECO:0000259" key="19">
    <source>
        <dbReference type="PROSITE" id="PS50004"/>
    </source>
</evidence>
<dbReference type="SMART" id="SM00148">
    <property type="entry name" value="PLCXc"/>
    <property type="match status" value="1"/>
</dbReference>
<comment type="subcellular location">
    <subcellularLocation>
        <location evidence="1">Cell membrane</location>
    </subcellularLocation>
</comment>
<dbReference type="GO" id="GO:0005509">
    <property type="term" value="F:calcium ion binding"/>
    <property type="evidence" value="ECO:0007669"/>
    <property type="project" value="UniProtKB-UniRule"/>
</dbReference>
<dbReference type="InterPro" id="IPR011992">
    <property type="entry name" value="EF-hand-dom_pair"/>
</dbReference>
<dbReference type="GO" id="GO:0030425">
    <property type="term" value="C:dendrite"/>
    <property type="evidence" value="ECO:0007669"/>
    <property type="project" value="Ensembl"/>
</dbReference>
<dbReference type="PANTHER" id="PTHR10336">
    <property type="entry name" value="PHOSPHOINOSITIDE-SPECIFIC PHOSPHOLIPASE C FAMILY PROTEIN"/>
    <property type="match status" value="1"/>
</dbReference>
<dbReference type="GO" id="GO:0048015">
    <property type="term" value="P:phosphatidylinositol-mediated signaling"/>
    <property type="evidence" value="ECO:0007669"/>
    <property type="project" value="TreeGrafter"/>
</dbReference>
<dbReference type="Gene3D" id="2.60.40.150">
    <property type="entry name" value="C2 domain"/>
    <property type="match status" value="1"/>
</dbReference>
<evidence type="ECO:0000256" key="3">
    <source>
        <dbReference type="ARBA" id="ARBA00022553"/>
    </source>
</evidence>
<keyword evidence="7" id="KW-0007">Acetylation</keyword>
<dbReference type="FunFam" id="2.60.40.150:FF:000008">
    <property type="entry name" value="1-phosphatidylinositol 4,5-bisphosphate phosphodiesterase"/>
    <property type="match status" value="1"/>
</dbReference>
<evidence type="ECO:0000256" key="1">
    <source>
        <dbReference type="ARBA" id="ARBA00004236"/>
    </source>
</evidence>
<evidence type="ECO:0000256" key="9">
    <source>
        <dbReference type="ARBA" id="ARBA00023136"/>
    </source>
</evidence>
<comment type="function">
    <text evidence="13">Activated phosphatidylinositol-specific phospholipase C enzymes catalyze the production of the second messenger molecules diacylglycerol (DAG) and inositol 1,4,5-trisphosphate (IP3) involved in G-protein coupled receptor signaling pathways. PLCB4 is a direct effector of the endothelin receptor signaling pathway that plays an essential role in lower jaw and middle ear structures development.</text>
</comment>
<evidence type="ECO:0000259" key="20">
    <source>
        <dbReference type="PROSITE" id="PS50008"/>
    </source>
</evidence>
<keyword evidence="2" id="KW-1003">Cell membrane</keyword>
<feature type="compositionally biased region" description="Basic and acidic residues" evidence="18">
    <location>
        <begin position="1066"/>
        <end position="1080"/>
    </location>
</feature>
<dbReference type="GO" id="GO:0004435">
    <property type="term" value="F:phosphatidylinositol-4,5-bisphosphate phospholipase C activity"/>
    <property type="evidence" value="ECO:0007669"/>
    <property type="project" value="UniProtKB-UniRule"/>
</dbReference>
<proteinExistence type="predicted"/>
<dbReference type="FunFam" id="1.20.1230.10:FF:000002">
    <property type="entry name" value="1-phosphatidylinositol 4,5-bisphosphate phosphodiesterase"/>
    <property type="match status" value="1"/>
</dbReference>
<dbReference type="CDD" id="cd08591">
    <property type="entry name" value="PI-PLCc_beta"/>
    <property type="match status" value="1"/>
</dbReference>
<comment type="catalytic activity">
    <reaction evidence="11">
        <text>a 1,2-diacyl-sn-glycero-3-phospho-(1D-myo-inositol-4,5-bisphosphate) + H2O = 1D-myo-inositol 1,4,5-trisphosphate + a 1,2-diacyl-sn-glycerol + H(+)</text>
        <dbReference type="Rhea" id="RHEA:33179"/>
        <dbReference type="ChEBI" id="CHEBI:15377"/>
        <dbReference type="ChEBI" id="CHEBI:15378"/>
        <dbReference type="ChEBI" id="CHEBI:17815"/>
        <dbReference type="ChEBI" id="CHEBI:58456"/>
        <dbReference type="ChEBI" id="CHEBI:203600"/>
        <dbReference type="EC" id="3.1.4.11"/>
    </reaction>
    <physiologicalReaction direction="left-to-right" evidence="11">
        <dbReference type="Rhea" id="RHEA:33180"/>
    </physiologicalReaction>
</comment>
<evidence type="ECO:0000313" key="22">
    <source>
        <dbReference type="Proteomes" id="UP000694390"/>
    </source>
</evidence>
<dbReference type="SUPFAM" id="SSF49562">
    <property type="entry name" value="C2 domain (Calcium/lipid-binding domain, CaLB)"/>
    <property type="match status" value="1"/>
</dbReference>
<feature type="coiled-coil region" evidence="17">
    <location>
        <begin position="896"/>
        <end position="956"/>
    </location>
</feature>
<dbReference type="GO" id="GO:0005634">
    <property type="term" value="C:nucleus"/>
    <property type="evidence" value="ECO:0007669"/>
    <property type="project" value="Ensembl"/>
</dbReference>
<dbReference type="GO" id="GO:0016042">
    <property type="term" value="P:lipid catabolic process"/>
    <property type="evidence" value="ECO:0007669"/>
    <property type="project" value="UniProtKB-KW"/>
</dbReference>
<evidence type="ECO:0000256" key="4">
    <source>
        <dbReference type="ARBA" id="ARBA00022801"/>
    </source>
</evidence>
<dbReference type="GeneTree" id="ENSGT00940000156426"/>
<keyword evidence="17" id="KW-0175">Coiled coil</keyword>
<evidence type="ECO:0000256" key="17">
    <source>
        <dbReference type="SAM" id="Coils"/>
    </source>
</evidence>
<dbReference type="FunFam" id="1.10.238.10:FF:000024">
    <property type="entry name" value="1-phosphatidylinositol 4,5-bisphosphate phosphodiesterase"/>
    <property type="match status" value="1"/>
</dbReference>
<dbReference type="PRINTS" id="PR00390">
    <property type="entry name" value="PHPHLIPASEC"/>
</dbReference>
<dbReference type="GO" id="GO:0005886">
    <property type="term" value="C:plasma membrane"/>
    <property type="evidence" value="ECO:0007669"/>
    <property type="project" value="UniProtKB-SubCell"/>
</dbReference>
<evidence type="ECO:0000256" key="11">
    <source>
        <dbReference type="ARBA" id="ARBA00023674"/>
    </source>
</evidence>
<reference evidence="21" key="2">
    <citation type="submission" date="2025-09" db="UniProtKB">
        <authorList>
            <consortium name="Ensembl"/>
        </authorList>
    </citation>
    <scope>IDENTIFICATION</scope>
</reference>
<dbReference type="CDD" id="cd13361">
    <property type="entry name" value="PH_PLC_beta"/>
    <property type="match status" value="1"/>
</dbReference>
<dbReference type="Pfam" id="PF00388">
    <property type="entry name" value="PI-PLC-X"/>
    <property type="match status" value="1"/>
</dbReference>
<evidence type="ECO:0000256" key="7">
    <source>
        <dbReference type="ARBA" id="ARBA00022990"/>
    </source>
</evidence>
<reference evidence="21" key="1">
    <citation type="submission" date="2025-08" db="UniProtKB">
        <authorList>
            <consortium name="Ensembl"/>
        </authorList>
    </citation>
    <scope>IDENTIFICATION</scope>
</reference>
<dbReference type="GO" id="GO:0046488">
    <property type="term" value="P:phosphatidylinositol metabolic process"/>
    <property type="evidence" value="ECO:0007669"/>
    <property type="project" value="TreeGrafter"/>
</dbReference>
<evidence type="ECO:0000256" key="15">
    <source>
        <dbReference type="PIRSR" id="PIRSR000956-1"/>
    </source>
</evidence>
<feature type="coiled-coil region" evidence="17">
    <location>
        <begin position="1108"/>
        <end position="1138"/>
    </location>
</feature>
<dbReference type="InterPro" id="IPR000909">
    <property type="entry name" value="PLipase_C_PInositol-sp_X_dom"/>
</dbReference>
<dbReference type="Gene3D" id="1.20.1230.10">
    <property type="entry name" value="Phospholipase C beta, distal C-terminal domain"/>
    <property type="match status" value="1"/>
</dbReference>
<dbReference type="Pfam" id="PF00387">
    <property type="entry name" value="PI-PLC-Y"/>
    <property type="match status" value="1"/>
</dbReference>
<dbReference type="Gene3D" id="2.30.29.240">
    <property type="match status" value="1"/>
</dbReference>
<feature type="binding site" evidence="16">
    <location>
        <position position="329"/>
    </location>
    <ligand>
        <name>Ca(2+)</name>
        <dbReference type="ChEBI" id="CHEBI:29108"/>
    </ligand>
</feature>
<dbReference type="Pfam" id="PF08703">
    <property type="entry name" value="PLC-beta_C"/>
    <property type="match status" value="1"/>
</dbReference>
<dbReference type="InterPro" id="IPR016280">
    <property type="entry name" value="PLC-beta"/>
</dbReference>
<feature type="active site" evidence="15">
    <location>
        <position position="375"/>
    </location>
</feature>
<keyword evidence="5 16" id="KW-0106">Calcium</keyword>
<keyword evidence="16" id="KW-0479">Metal-binding</keyword>
<dbReference type="Proteomes" id="UP000694390">
    <property type="component" value="Unassembled WGS sequence"/>
</dbReference>
<dbReference type="GO" id="GO:0051209">
    <property type="term" value="P:release of sequestered calcium ion into cytosol"/>
    <property type="evidence" value="ECO:0007669"/>
    <property type="project" value="TreeGrafter"/>
</dbReference>
<evidence type="ECO:0000256" key="14">
    <source>
        <dbReference type="PIRNR" id="PIRNR000956"/>
    </source>
</evidence>
<keyword evidence="22" id="KW-1185">Reference proteome</keyword>
<keyword evidence="8 14" id="KW-0443">Lipid metabolism</keyword>
<dbReference type="EC" id="3.1.4.11" evidence="14"/>
<dbReference type="AlphaFoldDB" id="A0A8C4WLZ0"/>
<evidence type="ECO:0000256" key="13">
    <source>
        <dbReference type="ARBA" id="ARBA00055176"/>
    </source>
</evidence>
<dbReference type="SMART" id="SM00149">
    <property type="entry name" value="PLCYc"/>
    <property type="match status" value="1"/>
</dbReference>
<dbReference type="CDD" id="cd00275">
    <property type="entry name" value="C2_PLC_like"/>
    <property type="match status" value="1"/>
</dbReference>
<dbReference type="GO" id="GO:0098978">
    <property type="term" value="C:glutamatergic synapse"/>
    <property type="evidence" value="ECO:0007669"/>
    <property type="project" value="Ensembl"/>
</dbReference>
<dbReference type="SMART" id="SM00239">
    <property type="entry name" value="C2"/>
    <property type="match status" value="1"/>
</dbReference>
<dbReference type="SUPFAM" id="SSF69989">
    <property type="entry name" value="C-terminal domain of PLC-beta"/>
    <property type="match status" value="1"/>
</dbReference>
<feature type="compositionally biased region" description="Polar residues" evidence="18">
    <location>
        <begin position="856"/>
        <end position="870"/>
    </location>
</feature>
<dbReference type="InterPro" id="IPR001192">
    <property type="entry name" value="PI-PLC_fam"/>
</dbReference>
<dbReference type="InterPro" id="IPR017946">
    <property type="entry name" value="PLC-like_Pdiesterase_TIM-brl"/>
</dbReference>
<feature type="active site" evidence="15">
    <location>
        <position position="328"/>
    </location>
</feature>
<keyword evidence="4 14" id="KW-0378">Hydrolase</keyword>
<dbReference type="Pfam" id="PF17787">
    <property type="entry name" value="PH_14"/>
    <property type="match status" value="1"/>
</dbReference>
<dbReference type="PROSITE" id="PS50008">
    <property type="entry name" value="PIPLC_Y_DOMAIN"/>
    <property type="match status" value="1"/>
</dbReference>
<sequence length="1146" mass="131085">MAKPYEFNWQKSVPSFMQDGAVFDRYEEESFVFEPNCLFQVDEFGFFLRWKSEGKEGQVLECSLINSIRLGAVPKDPKILAALETVGNAENELEGRIVCVCSGTDLVNISFTYMVAENAEVAKQWGEGLGSIIHNFRANNVSPMTCLKKHWMKLAFLTNTNGKIPVRSITRTFASGKTEKVIFQALKELGLPSGKNDEIEPPAFTYEKFYELTQKICPRTDIEELFRKINGDKTDYLTVDQLVSFLNEHQRDPRLNEILFPFYDSKRAMQIIETYEPDEDLKNKGLISSDGFCRYLMSDENAPVFLDRLELYQEMDHSLAHYFISSSHNTYLTGRQFGGKSSVEMYRQVLLAGCRCVELDCWDGKGEDQEPIITHGKAMCTDILFKDVIQAIKETAFVTSEYPVILSFENHCSKYQQYKMSKYCEDYFGDLLLKQPLETHPLEPGRPLPSPNDLKRKILIKNKRLKPEVEKKQLEALKSMMEAGETAAPVNILEDDNEEEIESAEQEEEAHPELKFGTELSADDLSQKEAVANSVKKGIVTVEDEQAWMASYKYVGATTNIHPYLSTMINYAQPVKFQGFHVAEERNIHYNMSSFNESVGLGYLKTHAIEFVNYNKRQMSRIYPKGGRVDSSNYMPQIFWNAGCQMVSLNFQTPDLAMQLNQGKFEYNGSLDGVIAATCSVISGQFLSDKKIGTYVEVDMYGLPTDTIRKEFRTRMVMNNGLNPVYNEESFVFRKVILPDLAVLRIAVYDDNNRLIGQRILPLDGLQAGYRHISLRNEGNKPLSLPTVFCNIVLKTYVPDDIVDALSDPKKFLSVMEKRADQMRAMGIETSDIADVPNDTSKNDKKGKANNAKASVTPQSSSELRPTTISGLGPGMETKKGIELIPQVKIEDLKQMKAYIKYLKKQQKELSALKKKHAKEHSAMQKLHCTQVDKIVAQYDKEKLSYEKMLEKAIKKKGGSNCLEMKKETEIKIQALTSDHKSKVKEIVAQHTKEWSEMINTHSAEEQEIRDLHLSQQCELLKKLLINAHEQQTQQLKFSHERESKEMRANQAKISMENSKAISQDKSIKNKAERERRVRELNSSNTKKFLEERKRLAMKQSKEMDQLRKIQLEHLEVLEKQNEQAKEMQQMVKLEAEMDRRPATVV</sequence>
<dbReference type="InterPro" id="IPR053945">
    <property type="entry name" value="PLCB1-4-like_EFh"/>
</dbReference>
<keyword evidence="6 14" id="KW-0442">Lipid degradation</keyword>
<evidence type="ECO:0000256" key="2">
    <source>
        <dbReference type="ARBA" id="ARBA00022475"/>
    </source>
</evidence>
<dbReference type="InterPro" id="IPR014815">
    <property type="entry name" value="PLC-beta_C"/>
</dbReference>